<name>A0A0C2NJ34_THEKT</name>
<comment type="caution">
    <text evidence="2">The sequence shown here is derived from an EMBL/GenBank/DDBJ whole genome shotgun (WGS) entry which is preliminary data.</text>
</comment>
<evidence type="ECO:0000313" key="2">
    <source>
        <dbReference type="EMBL" id="KII74032.1"/>
    </source>
</evidence>
<dbReference type="EMBL" id="JWZT01000567">
    <property type="protein sequence ID" value="KII74032.1"/>
    <property type="molecule type" value="Genomic_DNA"/>
</dbReference>
<feature type="compositionally biased region" description="Basic residues" evidence="1">
    <location>
        <begin position="96"/>
        <end position="115"/>
    </location>
</feature>
<feature type="compositionally biased region" description="Basic residues" evidence="1">
    <location>
        <begin position="1"/>
        <end position="13"/>
    </location>
</feature>
<evidence type="ECO:0000256" key="1">
    <source>
        <dbReference type="SAM" id="MobiDB-lite"/>
    </source>
</evidence>
<accession>A0A0C2NJ34</accession>
<dbReference type="Proteomes" id="UP000031668">
    <property type="component" value="Unassembled WGS sequence"/>
</dbReference>
<feature type="compositionally biased region" description="Basic and acidic residues" evidence="1">
    <location>
        <begin position="14"/>
        <end position="25"/>
    </location>
</feature>
<feature type="region of interest" description="Disordered" evidence="1">
    <location>
        <begin position="92"/>
        <end position="115"/>
    </location>
</feature>
<organism evidence="2 3">
    <name type="scientific">Thelohanellus kitauei</name>
    <name type="common">Myxosporean</name>
    <dbReference type="NCBI Taxonomy" id="669202"/>
    <lineage>
        <taxon>Eukaryota</taxon>
        <taxon>Metazoa</taxon>
        <taxon>Cnidaria</taxon>
        <taxon>Myxozoa</taxon>
        <taxon>Myxosporea</taxon>
        <taxon>Bivalvulida</taxon>
        <taxon>Platysporina</taxon>
        <taxon>Myxobolidae</taxon>
        <taxon>Thelohanellus</taxon>
    </lineage>
</organism>
<sequence length="115" mass="13731">MAKGARSRSKKRNHSDVRESDKFKNMMREKMINMLSRGEGPNMLVQKDSESIRRPNKKNMYDILRGQFLSQNLRTLTKPGIKAMLKKVPEWDKSRLSRQIKKNRKVQKQKHKHRK</sequence>
<evidence type="ECO:0000313" key="3">
    <source>
        <dbReference type="Proteomes" id="UP000031668"/>
    </source>
</evidence>
<feature type="region of interest" description="Disordered" evidence="1">
    <location>
        <begin position="1"/>
        <end position="25"/>
    </location>
</feature>
<protein>
    <submittedName>
        <fullName evidence="2">Uncharacterized protein</fullName>
    </submittedName>
</protein>
<reference evidence="2 3" key="1">
    <citation type="journal article" date="2014" name="Genome Biol. Evol.">
        <title>The genome of the myxosporean Thelohanellus kitauei shows adaptations to nutrient acquisition within its fish host.</title>
        <authorList>
            <person name="Yang Y."/>
            <person name="Xiong J."/>
            <person name="Zhou Z."/>
            <person name="Huo F."/>
            <person name="Miao W."/>
            <person name="Ran C."/>
            <person name="Liu Y."/>
            <person name="Zhang J."/>
            <person name="Feng J."/>
            <person name="Wang M."/>
            <person name="Wang M."/>
            <person name="Wang L."/>
            <person name="Yao B."/>
        </authorList>
    </citation>
    <scope>NUCLEOTIDE SEQUENCE [LARGE SCALE GENOMIC DNA]</scope>
    <source>
        <strain evidence="2">Wuqing</strain>
    </source>
</reference>
<proteinExistence type="predicted"/>
<feature type="region of interest" description="Disordered" evidence="1">
    <location>
        <begin position="34"/>
        <end position="53"/>
    </location>
</feature>
<gene>
    <name evidence="2" type="ORF">RF11_00016</name>
</gene>
<keyword evidence="3" id="KW-1185">Reference proteome</keyword>
<dbReference type="AlphaFoldDB" id="A0A0C2NJ34"/>